<evidence type="ECO:0000313" key="1">
    <source>
        <dbReference type="EMBL" id="MBA0729973.1"/>
    </source>
</evidence>
<dbReference type="Proteomes" id="UP000593574">
    <property type="component" value="Unassembled WGS sequence"/>
</dbReference>
<evidence type="ECO:0000313" key="2">
    <source>
        <dbReference type="Proteomes" id="UP000593574"/>
    </source>
</evidence>
<organism evidence="1 2">
    <name type="scientific">Gossypium laxum</name>
    <dbReference type="NCBI Taxonomy" id="34288"/>
    <lineage>
        <taxon>Eukaryota</taxon>
        <taxon>Viridiplantae</taxon>
        <taxon>Streptophyta</taxon>
        <taxon>Embryophyta</taxon>
        <taxon>Tracheophyta</taxon>
        <taxon>Spermatophyta</taxon>
        <taxon>Magnoliopsida</taxon>
        <taxon>eudicotyledons</taxon>
        <taxon>Gunneridae</taxon>
        <taxon>Pentapetalae</taxon>
        <taxon>rosids</taxon>
        <taxon>malvids</taxon>
        <taxon>Malvales</taxon>
        <taxon>Malvaceae</taxon>
        <taxon>Malvoideae</taxon>
        <taxon>Gossypium</taxon>
    </lineage>
</organism>
<protein>
    <submittedName>
        <fullName evidence="1">Uncharacterized protein</fullName>
    </submittedName>
</protein>
<dbReference type="AlphaFoldDB" id="A0A7J9B187"/>
<name>A0A7J9B187_9ROSI</name>
<sequence length="17" mass="1977">MKELRSYELLLNGGKLI</sequence>
<comment type="caution">
    <text evidence="1">The sequence shown here is derived from an EMBL/GenBank/DDBJ whole genome shotgun (WGS) entry which is preliminary data.</text>
</comment>
<gene>
    <name evidence="1" type="ORF">Golax_023055</name>
</gene>
<reference evidence="1 2" key="1">
    <citation type="journal article" date="2019" name="Genome Biol. Evol.">
        <title>Insights into the evolution of the New World diploid cottons (Gossypium, subgenus Houzingenia) based on genome sequencing.</title>
        <authorList>
            <person name="Grover C.E."/>
            <person name="Arick M.A. 2nd"/>
            <person name="Thrash A."/>
            <person name="Conover J.L."/>
            <person name="Sanders W.S."/>
            <person name="Peterson D.G."/>
            <person name="Frelichowski J.E."/>
            <person name="Scheffler J.A."/>
            <person name="Scheffler B.E."/>
            <person name="Wendel J.F."/>
        </authorList>
    </citation>
    <scope>NUCLEOTIDE SEQUENCE [LARGE SCALE GENOMIC DNA]</scope>
    <source>
        <strain evidence="1">4</strain>
        <tissue evidence="1">Leaf</tissue>
    </source>
</reference>
<keyword evidence="2" id="KW-1185">Reference proteome</keyword>
<accession>A0A7J9B187</accession>
<proteinExistence type="predicted"/>
<dbReference type="EMBL" id="JABEZV010441484">
    <property type="protein sequence ID" value="MBA0729973.1"/>
    <property type="molecule type" value="Genomic_DNA"/>
</dbReference>